<feature type="compositionally biased region" description="Basic and acidic residues" evidence="1">
    <location>
        <begin position="36"/>
        <end position="52"/>
    </location>
</feature>
<organism evidence="2 3">
    <name type="scientific">Austropuccinia psidii MF-1</name>
    <dbReference type="NCBI Taxonomy" id="1389203"/>
    <lineage>
        <taxon>Eukaryota</taxon>
        <taxon>Fungi</taxon>
        <taxon>Dikarya</taxon>
        <taxon>Basidiomycota</taxon>
        <taxon>Pucciniomycotina</taxon>
        <taxon>Pucciniomycetes</taxon>
        <taxon>Pucciniales</taxon>
        <taxon>Sphaerophragmiaceae</taxon>
        <taxon>Austropuccinia</taxon>
    </lineage>
</organism>
<gene>
    <name evidence="2" type="ORF">O181_089540</name>
</gene>
<protein>
    <submittedName>
        <fullName evidence="2">Uncharacterized protein</fullName>
    </submittedName>
</protein>
<feature type="region of interest" description="Disordered" evidence="1">
    <location>
        <begin position="18"/>
        <end position="56"/>
    </location>
</feature>
<name>A0A9Q3ITG6_9BASI</name>
<sequence>MEVEEPSRRGCMRYRISTSFSGSLGGCSDISQGPRSRLEEESVEEKESHETEVAGSLKDAPEAFEASNEALSNQLPISQVEPNFLKMIEQMTQLMGQLTQAVLPMDNSRTKALKTPSMKEPDFFDGNQAHKLRGLIQSCKFIFHNDSEKLLL</sequence>
<comment type="caution">
    <text evidence="2">The sequence shown here is derived from an EMBL/GenBank/DDBJ whole genome shotgun (WGS) entry which is preliminary data.</text>
</comment>
<accession>A0A9Q3ITG6</accession>
<evidence type="ECO:0000256" key="1">
    <source>
        <dbReference type="SAM" id="MobiDB-lite"/>
    </source>
</evidence>
<reference evidence="2" key="1">
    <citation type="submission" date="2021-03" db="EMBL/GenBank/DDBJ databases">
        <title>Draft genome sequence of rust myrtle Austropuccinia psidii MF-1, a brazilian biotype.</title>
        <authorList>
            <person name="Quecine M.C."/>
            <person name="Pachon D.M.R."/>
            <person name="Bonatelli M.L."/>
            <person name="Correr F.H."/>
            <person name="Franceschini L.M."/>
            <person name="Leite T.F."/>
            <person name="Margarido G.R.A."/>
            <person name="Almeida C.A."/>
            <person name="Ferrarezi J.A."/>
            <person name="Labate C.A."/>
        </authorList>
    </citation>
    <scope>NUCLEOTIDE SEQUENCE</scope>
    <source>
        <strain evidence="2">MF-1</strain>
    </source>
</reference>
<keyword evidence="3" id="KW-1185">Reference proteome</keyword>
<dbReference type="EMBL" id="AVOT02055239">
    <property type="protein sequence ID" value="MBW0549825.1"/>
    <property type="molecule type" value="Genomic_DNA"/>
</dbReference>
<evidence type="ECO:0000313" key="2">
    <source>
        <dbReference type="EMBL" id="MBW0549825.1"/>
    </source>
</evidence>
<dbReference type="Proteomes" id="UP000765509">
    <property type="component" value="Unassembled WGS sequence"/>
</dbReference>
<dbReference type="AlphaFoldDB" id="A0A9Q3ITG6"/>
<proteinExistence type="predicted"/>
<evidence type="ECO:0000313" key="3">
    <source>
        <dbReference type="Proteomes" id="UP000765509"/>
    </source>
</evidence>